<dbReference type="GO" id="GO:0000270">
    <property type="term" value="P:peptidoglycan metabolic process"/>
    <property type="evidence" value="ECO:0007669"/>
    <property type="project" value="InterPro"/>
</dbReference>
<dbReference type="PROSITE" id="PS00922">
    <property type="entry name" value="TRANSGLYCOSYLASE"/>
    <property type="match status" value="1"/>
</dbReference>
<comment type="similarity">
    <text evidence="1">Belongs to the transglycosylase Slt family.</text>
</comment>
<dbReference type="Proteomes" id="UP000503162">
    <property type="component" value="Chromosome"/>
</dbReference>
<sequence length="555" mass="59874">MTQDLSTAQRPRRPGARCLGALLLCLSLLAGCASTLPTPSSAPRTDAADSGPAAVSTVRGPSQRLPANVPLSEIAVAPVSAPAVTTLAAPADLWERIRRGLSMNDLDGDLVRQHEQWYLARPDYIQRMTERSSRYLFHIVEEIERRGLPMELALLPFIESAFNPAAVSSARAAGMWQFMPATGASFDLKQNVFRDDRRDVLASTRAALDYLEQLYGRFGDWHLALAAYNWGQGNVNRAITRNQRAGEPTGYLDLNMPAETRHYVPKLQAVKNIVANPQRYGATLPVIGNHPFFDTITVLRDMDVALIARLAEVSEADFRMLNPSLKQPVVMAAGTPTVLLPWDNATTFQRNLQSYNGPLASWTAWVVPHNMSPAEAAERMGMSEAELRSVNNIPPRMRLAAGSSLLVPRNGRLDRDVPAHVADNAALNLQPEVTTRRVVVKARKGDNVARLASRHGVSAVRVAEWNRLSVNSALKAGQSITLQLPQRAAAPAVAKGKAKAPAVQARSGAGKTTAKAGKASATRTAKAAKTTPTTKAAKAAKSTPAKTRVATGNKP</sequence>
<dbReference type="RefSeq" id="WP_166226662.1">
    <property type="nucleotide sequence ID" value="NZ_CP049989.1"/>
</dbReference>
<dbReference type="Pfam" id="PF01476">
    <property type="entry name" value="LysM"/>
    <property type="match status" value="2"/>
</dbReference>
<dbReference type="CDD" id="cd00118">
    <property type="entry name" value="LysM"/>
    <property type="match status" value="1"/>
</dbReference>
<feature type="compositionally biased region" description="Low complexity" evidence="2">
    <location>
        <begin position="500"/>
        <end position="548"/>
    </location>
</feature>
<organism evidence="5 6">
    <name type="scientific">Hydrogenophaga crocea</name>
    <dbReference type="NCBI Taxonomy" id="2716225"/>
    <lineage>
        <taxon>Bacteria</taxon>
        <taxon>Pseudomonadati</taxon>
        <taxon>Pseudomonadota</taxon>
        <taxon>Betaproteobacteria</taxon>
        <taxon>Burkholderiales</taxon>
        <taxon>Comamonadaceae</taxon>
        <taxon>Hydrogenophaga</taxon>
    </lineage>
</organism>
<dbReference type="GO" id="GO:0016020">
    <property type="term" value="C:membrane"/>
    <property type="evidence" value="ECO:0007669"/>
    <property type="project" value="InterPro"/>
</dbReference>
<feature type="chain" id="PRO_5026221770" evidence="3">
    <location>
        <begin position="31"/>
        <end position="555"/>
    </location>
</feature>
<dbReference type="KEGG" id="hcz:G9Q37_07850"/>
<evidence type="ECO:0000256" key="1">
    <source>
        <dbReference type="ARBA" id="ARBA00007734"/>
    </source>
</evidence>
<reference evidence="5 6" key="1">
    <citation type="submission" date="2020-03" db="EMBL/GenBank/DDBJ databases">
        <title>Hydrogenophaga sp. nov. isolated from cyanobacterial mat.</title>
        <authorList>
            <person name="Thorat V."/>
            <person name="Kirdat K."/>
            <person name="Tiwarekar B."/>
            <person name="Costa E.D."/>
            <person name="Yadav A."/>
        </authorList>
    </citation>
    <scope>NUCLEOTIDE SEQUENCE [LARGE SCALE GENOMIC DNA]</scope>
    <source>
        <strain evidence="5 6">BA0156</strain>
    </source>
</reference>
<feature type="domain" description="LysM" evidence="4">
    <location>
        <begin position="438"/>
        <end position="482"/>
    </location>
</feature>
<protein>
    <submittedName>
        <fullName evidence="5">Transglycosylase SLT domain-containing protein</fullName>
    </submittedName>
</protein>
<dbReference type="AlphaFoldDB" id="A0A6G8IG20"/>
<feature type="region of interest" description="Disordered" evidence="2">
    <location>
        <begin position="37"/>
        <end position="61"/>
    </location>
</feature>
<dbReference type="SUPFAM" id="SSF54106">
    <property type="entry name" value="LysM domain"/>
    <property type="match status" value="1"/>
</dbReference>
<dbReference type="Gene3D" id="3.10.350.10">
    <property type="entry name" value="LysM domain"/>
    <property type="match status" value="1"/>
</dbReference>
<dbReference type="InterPro" id="IPR018392">
    <property type="entry name" value="LysM"/>
</dbReference>
<dbReference type="SMART" id="SM00257">
    <property type="entry name" value="LysM"/>
    <property type="match status" value="1"/>
</dbReference>
<dbReference type="Gene3D" id="1.10.530.10">
    <property type="match status" value="1"/>
</dbReference>
<dbReference type="EMBL" id="CP049989">
    <property type="protein sequence ID" value="QIM52059.1"/>
    <property type="molecule type" value="Genomic_DNA"/>
</dbReference>
<evidence type="ECO:0000259" key="4">
    <source>
        <dbReference type="PROSITE" id="PS51782"/>
    </source>
</evidence>
<keyword evidence="6" id="KW-1185">Reference proteome</keyword>
<dbReference type="GO" id="GO:0008933">
    <property type="term" value="F:peptidoglycan lytic transglycosylase activity"/>
    <property type="evidence" value="ECO:0007669"/>
    <property type="project" value="InterPro"/>
</dbReference>
<proteinExistence type="inferred from homology"/>
<accession>A0A6G8IG20</accession>
<dbReference type="InterPro" id="IPR023346">
    <property type="entry name" value="Lysozyme-like_dom_sf"/>
</dbReference>
<dbReference type="InterPro" id="IPR036779">
    <property type="entry name" value="LysM_dom_sf"/>
</dbReference>
<evidence type="ECO:0000313" key="6">
    <source>
        <dbReference type="Proteomes" id="UP000503162"/>
    </source>
</evidence>
<dbReference type="InterPro" id="IPR000189">
    <property type="entry name" value="Transglyc_AS"/>
</dbReference>
<evidence type="ECO:0000313" key="5">
    <source>
        <dbReference type="EMBL" id="QIM52059.1"/>
    </source>
</evidence>
<dbReference type="SUPFAM" id="SSF53955">
    <property type="entry name" value="Lysozyme-like"/>
    <property type="match status" value="1"/>
</dbReference>
<gene>
    <name evidence="5" type="ORF">G9Q37_07850</name>
</gene>
<feature type="signal peptide" evidence="3">
    <location>
        <begin position="1"/>
        <end position="30"/>
    </location>
</feature>
<evidence type="ECO:0000256" key="3">
    <source>
        <dbReference type="SAM" id="SignalP"/>
    </source>
</evidence>
<name>A0A6G8IG20_9BURK</name>
<feature type="region of interest" description="Disordered" evidence="2">
    <location>
        <begin position="500"/>
        <end position="555"/>
    </location>
</feature>
<evidence type="ECO:0000256" key="2">
    <source>
        <dbReference type="SAM" id="MobiDB-lite"/>
    </source>
</evidence>
<dbReference type="PANTHER" id="PTHR37423:SF2">
    <property type="entry name" value="MEMBRANE-BOUND LYTIC MUREIN TRANSGLYCOSYLASE C"/>
    <property type="match status" value="1"/>
</dbReference>
<dbReference type="Pfam" id="PF01464">
    <property type="entry name" value="SLT"/>
    <property type="match status" value="1"/>
</dbReference>
<dbReference type="InterPro" id="IPR008258">
    <property type="entry name" value="Transglycosylase_SLT_dom_1"/>
</dbReference>
<keyword evidence="3" id="KW-0732">Signal</keyword>
<dbReference type="PANTHER" id="PTHR37423">
    <property type="entry name" value="SOLUBLE LYTIC MUREIN TRANSGLYCOSYLASE-RELATED"/>
    <property type="match status" value="1"/>
</dbReference>
<dbReference type="PROSITE" id="PS51782">
    <property type="entry name" value="LYSM"/>
    <property type="match status" value="1"/>
</dbReference>
<dbReference type="CDD" id="cd16894">
    <property type="entry name" value="MltD-like"/>
    <property type="match status" value="1"/>
</dbReference>